<evidence type="ECO:0000313" key="1">
    <source>
        <dbReference type="EMBL" id="CAE2257480.1"/>
    </source>
</evidence>
<dbReference type="EMBL" id="HBKQ01036178">
    <property type="protein sequence ID" value="CAE2257480.1"/>
    <property type="molecule type" value="Transcribed_RNA"/>
</dbReference>
<dbReference type="AlphaFoldDB" id="A0A7S4N0E7"/>
<accession>A0A7S4N0E7</accession>
<reference evidence="1" key="1">
    <citation type="submission" date="2021-01" db="EMBL/GenBank/DDBJ databases">
        <authorList>
            <person name="Corre E."/>
            <person name="Pelletier E."/>
            <person name="Niang G."/>
            <person name="Scheremetjew M."/>
            <person name="Finn R."/>
            <person name="Kale V."/>
            <person name="Holt S."/>
            <person name="Cochrane G."/>
            <person name="Meng A."/>
            <person name="Brown T."/>
            <person name="Cohen L."/>
        </authorList>
    </citation>
    <scope>NUCLEOTIDE SEQUENCE</scope>
    <source>
        <strain evidence="1">Isolate 1302-5</strain>
    </source>
</reference>
<gene>
    <name evidence="1" type="ORF">OAUR00152_LOCUS24889</name>
</gene>
<sequence length="276" mass="29040">MGINSNSQYDPAVMERVASTVDDIVNEDDDMEDTELFDASDDGYLMDLSRVHRCGPIVCIGGKVARCALGLVAALLVAAAGTGVGIIVMQGAGGGGQGGSAANFSLASEPTQSLTLNDPARDVCHSENPCGLCRGDCDQDGHCADGLVCFERDNYDPVPGCSGDGQWAKDYCYSVELAPSNQLIHKGECTRSSCPEPPFPLGECEGNCDDDSECAGELKCIQRDETEGVPGCYGLGVYAKGYCYDPEKCVETGEQCSEETEGLCCSGKCHGDWTCT</sequence>
<protein>
    <submittedName>
        <fullName evidence="1">Uncharacterized protein</fullName>
    </submittedName>
</protein>
<organism evidence="1">
    <name type="scientific">Odontella aurita</name>
    <dbReference type="NCBI Taxonomy" id="265563"/>
    <lineage>
        <taxon>Eukaryota</taxon>
        <taxon>Sar</taxon>
        <taxon>Stramenopiles</taxon>
        <taxon>Ochrophyta</taxon>
        <taxon>Bacillariophyta</taxon>
        <taxon>Mediophyceae</taxon>
        <taxon>Biddulphiophycidae</taxon>
        <taxon>Eupodiscales</taxon>
        <taxon>Odontellaceae</taxon>
        <taxon>Odontella</taxon>
    </lineage>
</organism>
<proteinExistence type="predicted"/>
<name>A0A7S4N0E7_9STRA</name>